<dbReference type="HAMAP" id="MF_01014">
    <property type="entry name" value="HisA"/>
    <property type="match status" value="1"/>
</dbReference>
<evidence type="ECO:0000256" key="7">
    <source>
        <dbReference type="ARBA" id="ARBA00022605"/>
    </source>
</evidence>
<dbReference type="CDD" id="cd04732">
    <property type="entry name" value="HisA"/>
    <property type="match status" value="1"/>
</dbReference>
<dbReference type="PANTHER" id="PTHR43090:SF2">
    <property type="entry name" value="1-(5-PHOSPHORIBOSYL)-5-[(5-PHOSPHORIBOSYLAMINO)METHYLIDENEAMINO] IMIDAZOLE-4-CARBOXAMIDE ISOMERASE"/>
    <property type="match status" value="1"/>
</dbReference>
<dbReference type="EMBL" id="UINC01215335">
    <property type="protein sequence ID" value="SVE40969.1"/>
    <property type="molecule type" value="Genomic_DNA"/>
</dbReference>
<keyword evidence="9" id="KW-0413">Isomerase</keyword>
<evidence type="ECO:0000256" key="3">
    <source>
        <dbReference type="ARBA" id="ARBA00005133"/>
    </source>
</evidence>
<keyword evidence="8" id="KW-0368">Histidine biosynthesis</keyword>
<gene>
    <name evidence="10" type="ORF">METZ01_LOCUS493823</name>
</gene>
<dbReference type="InterPro" id="IPR023016">
    <property type="entry name" value="HisA/PriA"/>
</dbReference>
<dbReference type="GO" id="GO:0005737">
    <property type="term" value="C:cytoplasm"/>
    <property type="evidence" value="ECO:0007669"/>
    <property type="project" value="UniProtKB-SubCell"/>
</dbReference>
<dbReference type="SUPFAM" id="SSF51366">
    <property type="entry name" value="Ribulose-phoshate binding barrel"/>
    <property type="match status" value="1"/>
</dbReference>
<dbReference type="EC" id="5.3.1.16" evidence="5"/>
<evidence type="ECO:0000256" key="1">
    <source>
        <dbReference type="ARBA" id="ARBA00000901"/>
    </source>
</evidence>
<reference evidence="10" key="1">
    <citation type="submission" date="2018-05" db="EMBL/GenBank/DDBJ databases">
        <authorList>
            <person name="Lanie J.A."/>
            <person name="Ng W.-L."/>
            <person name="Kazmierczak K.M."/>
            <person name="Andrzejewski T.M."/>
            <person name="Davidsen T.M."/>
            <person name="Wayne K.J."/>
            <person name="Tettelin H."/>
            <person name="Glass J.I."/>
            <person name="Rusch D."/>
            <person name="Podicherti R."/>
            <person name="Tsui H.-C.T."/>
            <person name="Winkler M.E."/>
        </authorList>
    </citation>
    <scope>NUCLEOTIDE SEQUENCE</scope>
</reference>
<dbReference type="InterPro" id="IPR011060">
    <property type="entry name" value="RibuloseP-bd_barrel"/>
</dbReference>
<evidence type="ECO:0000256" key="8">
    <source>
        <dbReference type="ARBA" id="ARBA00023102"/>
    </source>
</evidence>
<feature type="non-terminal residue" evidence="10">
    <location>
        <position position="1"/>
    </location>
</feature>
<keyword evidence="6" id="KW-0963">Cytoplasm</keyword>
<comment type="catalytic activity">
    <reaction evidence="1">
        <text>1-(5-phospho-beta-D-ribosyl)-5-[(5-phospho-beta-D-ribosylamino)methylideneamino]imidazole-4-carboxamide = 5-[(5-phospho-1-deoxy-D-ribulos-1-ylimino)methylamino]-1-(5-phospho-beta-D-ribosyl)imidazole-4-carboxamide</text>
        <dbReference type="Rhea" id="RHEA:15469"/>
        <dbReference type="ChEBI" id="CHEBI:58435"/>
        <dbReference type="ChEBI" id="CHEBI:58525"/>
        <dbReference type="EC" id="5.3.1.16"/>
    </reaction>
</comment>
<proteinExistence type="inferred from homology"/>
<dbReference type="GO" id="GO:0000105">
    <property type="term" value="P:L-histidine biosynthetic process"/>
    <property type="evidence" value="ECO:0007669"/>
    <property type="project" value="UniProtKB-UniPathway"/>
</dbReference>
<comment type="subcellular location">
    <subcellularLocation>
        <location evidence="2">Cytoplasm</location>
    </subcellularLocation>
</comment>
<dbReference type="Gene3D" id="3.20.20.70">
    <property type="entry name" value="Aldolase class I"/>
    <property type="match status" value="1"/>
</dbReference>
<protein>
    <recommendedName>
        <fullName evidence="5">1-(5-phosphoribosyl)-5-[(5-phosphoribosylamino)methylideneamino]imidazole-4-carboxamideisomerase</fullName>
        <ecNumber evidence="5">5.3.1.16</ecNumber>
    </recommendedName>
</protein>
<keyword evidence="7" id="KW-0028">Amino-acid biosynthesis</keyword>
<evidence type="ECO:0000256" key="9">
    <source>
        <dbReference type="ARBA" id="ARBA00023235"/>
    </source>
</evidence>
<evidence type="ECO:0000256" key="6">
    <source>
        <dbReference type="ARBA" id="ARBA00022490"/>
    </source>
</evidence>
<evidence type="ECO:0000256" key="5">
    <source>
        <dbReference type="ARBA" id="ARBA00012550"/>
    </source>
</evidence>
<dbReference type="GO" id="GO:0000162">
    <property type="term" value="P:L-tryptophan biosynthetic process"/>
    <property type="evidence" value="ECO:0007669"/>
    <property type="project" value="TreeGrafter"/>
</dbReference>
<dbReference type="AlphaFoldDB" id="A0A383D9I9"/>
<dbReference type="InterPro" id="IPR013785">
    <property type="entry name" value="Aldolase_TIM"/>
</dbReference>
<dbReference type="PANTHER" id="PTHR43090">
    <property type="entry name" value="1-(5-PHOSPHORIBOSYL)-5-[(5-PHOSPHORIBOSYLAMINO)METHYLIDENEAMINO] IMIDAZOLE-4-CARBOXAMIDE ISOMERASE"/>
    <property type="match status" value="1"/>
</dbReference>
<accession>A0A383D9I9</accession>
<evidence type="ECO:0000256" key="2">
    <source>
        <dbReference type="ARBA" id="ARBA00004496"/>
    </source>
</evidence>
<comment type="pathway">
    <text evidence="3">Amino-acid biosynthesis; L-histidine biosynthesis; L-histidine from 5-phospho-alpha-D-ribose 1-diphosphate: step 4/9.</text>
</comment>
<dbReference type="Pfam" id="PF00977">
    <property type="entry name" value="His_biosynth"/>
    <property type="match status" value="1"/>
</dbReference>
<name>A0A383D9I9_9ZZZZ</name>
<dbReference type="UniPathway" id="UPA00031">
    <property type="reaction ID" value="UER00009"/>
</dbReference>
<comment type="similarity">
    <text evidence="4">Belongs to the HisA/HisF family.</text>
</comment>
<dbReference type="InterPro" id="IPR044524">
    <property type="entry name" value="Isoase_HisA-like"/>
</dbReference>
<evidence type="ECO:0000313" key="10">
    <source>
        <dbReference type="EMBL" id="SVE40969.1"/>
    </source>
</evidence>
<organism evidence="10">
    <name type="scientific">marine metagenome</name>
    <dbReference type="NCBI Taxonomy" id="408172"/>
    <lineage>
        <taxon>unclassified sequences</taxon>
        <taxon>metagenomes</taxon>
        <taxon>ecological metagenomes</taxon>
    </lineage>
</organism>
<dbReference type="GO" id="GO:0003949">
    <property type="term" value="F:1-(5-phosphoribosyl)-5-[(5-phosphoribosylamino)methylideneamino]imidazole-4-carboxamide isomerase activity"/>
    <property type="evidence" value="ECO:0007669"/>
    <property type="project" value="UniProtKB-EC"/>
</dbReference>
<dbReference type="InterPro" id="IPR006062">
    <property type="entry name" value="His_biosynth"/>
</dbReference>
<evidence type="ECO:0000256" key="4">
    <source>
        <dbReference type="ARBA" id="ARBA00009667"/>
    </source>
</evidence>
<sequence>TVYGDDPVSQALAFQAAGAPWVHVVDLDAARSGDPVNRPFVAAIAAALDIPVQAGGGIRSIDAAAELFAAGVRRVVLGTAAVERPGLVGEVASLGAVAVGLDVRGRELAVHGWTESSGLLLGPALRQFEGLGAEALVVTQIEQDGTLEGPDIGMYREALEATRLDVVASGGVGTPGHLDDLAALDVDGRRLAGVIVGRALYEGNVDVADAIGRLTGRGGTP</sequence>